<dbReference type="EMBL" id="WNKT01000052">
    <property type="protein sequence ID" value="MTW22770.1"/>
    <property type="molecule type" value="Genomic_DNA"/>
</dbReference>
<dbReference type="InterPro" id="IPR002654">
    <property type="entry name" value="Glyco_trans_25"/>
</dbReference>
<comment type="caution">
    <text evidence="2">The sequence shown here is derived from an EMBL/GenBank/DDBJ whole genome shotgun (WGS) entry which is preliminary data.</text>
</comment>
<gene>
    <name evidence="2" type="ORF">GJ668_17040</name>
</gene>
<dbReference type="AlphaFoldDB" id="A0A6N8EGR9"/>
<proteinExistence type="predicted"/>
<protein>
    <recommendedName>
        <fullName evidence="1">Glycosyl transferase family 25 domain-containing protein</fullName>
    </recommendedName>
</protein>
<name>A0A6N8EGR9_9GAMM</name>
<dbReference type="Pfam" id="PF01755">
    <property type="entry name" value="Glyco_transf_25"/>
    <property type="match status" value="1"/>
</dbReference>
<evidence type="ECO:0000259" key="1">
    <source>
        <dbReference type="Pfam" id="PF01755"/>
    </source>
</evidence>
<organism evidence="2 3">
    <name type="scientific">Allochromatium palmeri</name>
    <dbReference type="NCBI Taxonomy" id="231048"/>
    <lineage>
        <taxon>Bacteria</taxon>
        <taxon>Pseudomonadati</taxon>
        <taxon>Pseudomonadota</taxon>
        <taxon>Gammaproteobacteria</taxon>
        <taxon>Chromatiales</taxon>
        <taxon>Chromatiaceae</taxon>
        <taxon>Allochromatium</taxon>
    </lineage>
</organism>
<evidence type="ECO:0000313" key="2">
    <source>
        <dbReference type="EMBL" id="MTW22770.1"/>
    </source>
</evidence>
<reference evidence="2 3" key="1">
    <citation type="submission" date="2019-11" db="EMBL/GenBank/DDBJ databases">
        <title>Whole-genome sequence of the anaerobic purple sulfur bacterium Allochromatium palmeri DSM 15591.</title>
        <authorList>
            <person name="Kyndt J.A."/>
            <person name="Meyer T.E."/>
        </authorList>
    </citation>
    <scope>NUCLEOTIDE SEQUENCE [LARGE SCALE GENOMIC DNA]</scope>
    <source>
        <strain evidence="2 3">DSM 15591</strain>
    </source>
</reference>
<sequence length="281" mass="32641">MYPCSWTKSLLYLSRKAWLCDHGLRILLTQTPHLWINRQVDVNRRIQTLRWLSQHHSPHQRIEAITPKTLPRILVQKVYAQGNSVVELACLSSHLKAVRIASELGEPQALILEDDIRSHYLFDTDAIIASAPSDWEILQLNTSNAALINFNHRLRRQHRILWQRWEQKSWSTGAYLINRQGMQKLMSRFLTGYPASSDLVNLKSVHRYGGLLADYVIYRFLNAYCCTFPLFIHDTALGSTLHPEHIERTHQPAQRQIIDIYRTDAGNVPFAIRPLTSPERF</sequence>
<accession>A0A6N8EGR9</accession>
<feature type="domain" description="Glycosyl transferase family 25" evidence="1">
    <location>
        <begin position="40"/>
        <end position="189"/>
    </location>
</feature>
<evidence type="ECO:0000313" key="3">
    <source>
        <dbReference type="Proteomes" id="UP000434044"/>
    </source>
</evidence>
<keyword evidence="3" id="KW-1185">Reference proteome</keyword>
<dbReference type="Proteomes" id="UP000434044">
    <property type="component" value="Unassembled WGS sequence"/>
</dbReference>